<proteinExistence type="predicted"/>
<accession>A0ABN8PCA6</accession>
<reference evidence="2 3" key="1">
    <citation type="submission" date="2022-05" db="EMBL/GenBank/DDBJ databases">
        <authorList>
            <consortium name="Genoscope - CEA"/>
            <person name="William W."/>
        </authorList>
    </citation>
    <scope>NUCLEOTIDE SEQUENCE [LARGE SCALE GENOMIC DNA]</scope>
</reference>
<comment type="caution">
    <text evidence="2">The sequence shown here is derived from an EMBL/GenBank/DDBJ whole genome shotgun (WGS) entry which is preliminary data.</text>
</comment>
<feature type="domain" description="HAT C-terminal dimerisation" evidence="1">
    <location>
        <begin position="113"/>
        <end position="159"/>
    </location>
</feature>
<protein>
    <recommendedName>
        <fullName evidence="1">HAT C-terminal dimerisation domain-containing protein</fullName>
    </recommendedName>
</protein>
<evidence type="ECO:0000313" key="2">
    <source>
        <dbReference type="EMBL" id="CAH3140884.1"/>
    </source>
</evidence>
<evidence type="ECO:0000259" key="1">
    <source>
        <dbReference type="Pfam" id="PF05699"/>
    </source>
</evidence>
<dbReference type="Proteomes" id="UP001159427">
    <property type="component" value="Unassembled WGS sequence"/>
</dbReference>
<gene>
    <name evidence="2" type="ORF">PEVE_00041930</name>
</gene>
<dbReference type="Pfam" id="PF05699">
    <property type="entry name" value="Dimer_Tnp_hAT"/>
    <property type="match status" value="1"/>
</dbReference>
<organism evidence="2 3">
    <name type="scientific">Porites evermanni</name>
    <dbReference type="NCBI Taxonomy" id="104178"/>
    <lineage>
        <taxon>Eukaryota</taxon>
        <taxon>Metazoa</taxon>
        <taxon>Cnidaria</taxon>
        <taxon>Anthozoa</taxon>
        <taxon>Hexacorallia</taxon>
        <taxon>Scleractinia</taxon>
        <taxon>Fungiina</taxon>
        <taxon>Poritidae</taxon>
        <taxon>Porites</taxon>
    </lineage>
</organism>
<feature type="non-terminal residue" evidence="2">
    <location>
        <position position="171"/>
    </location>
</feature>
<sequence length="171" mass="19230">MAAVSGQRLANLTKEALTKMRTDQSFDYFYANVARKSESKGVGEPTLPRKRRTPARLEFLEASYSEDVDTGVLPGQLSTLEVMLKEEKISCFDEILLAVSKFPEPEKKLIQEVQTVCKLLAVNPVTSAAGERSFSSARRLRTWLRSRMGDERFSNLAMLNGHKRRTDSVSL</sequence>
<dbReference type="EMBL" id="CALNXI010000808">
    <property type="protein sequence ID" value="CAH3140884.1"/>
    <property type="molecule type" value="Genomic_DNA"/>
</dbReference>
<dbReference type="InterPro" id="IPR008906">
    <property type="entry name" value="HATC_C_dom"/>
</dbReference>
<name>A0ABN8PCA6_9CNID</name>
<evidence type="ECO:0000313" key="3">
    <source>
        <dbReference type="Proteomes" id="UP001159427"/>
    </source>
</evidence>
<keyword evidence="3" id="KW-1185">Reference proteome</keyword>